<feature type="transmembrane region" description="Helical" evidence="2">
    <location>
        <begin position="65"/>
        <end position="86"/>
    </location>
</feature>
<reference evidence="3 4" key="3">
    <citation type="submission" date="2019-11" db="EMBL/GenBank/DDBJ databases">
        <title>A de novo genome assembly of a pear dwarfing rootstock.</title>
        <authorList>
            <person name="Wang F."/>
            <person name="Wang J."/>
            <person name="Li S."/>
            <person name="Zhang Y."/>
            <person name="Fang M."/>
            <person name="Ma L."/>
            <person name="Zhao Y."/>
            <person name="Jiang S."/>
        </authorList>
    </citation>
    <scope>NUCLEOTIDE SEQUENCE [LARGE SCALE GENOMIC DNA]</scope>
    <source>
        <strain evidence="3">S2</strain>
        <tissue evidence="3">Leaf</tissue>
    </source>
</reference>
<keyword evidence="4" id="KW-1185">Reference proteome</keyword>
<feature type="region of interest" description="Disordered" evidence="1">
    <location>
        <begin position="151"/>
        <end position="195"/>
    </location>
</feature>
<organism evidence="3 4">
    <name type="scientific">Pyrus ussuriensis x Pyrus communis</name>
    <dbReference type="NCBI Taxonomy" id="2448454"/>
    <lineage>
        <taxon>Eukaryota</taxon>
        <taxon>Viridiplantae</taxon>
        <taxon>Streptophyta</taxon>
        <taxon>Embryophyta</taxon>
        <taxon>Tracheophyta</taxon>
        <taxon>Spermatophyta</taxon>
        <taxon>Magnoliopsida</taxon>
        <taxon>eudicotyledons</taxon>
        <taxon>Gunneridae</taxon>
        <taxon>Pentapetalae</taxon>
        <taxon>rosids</taxon>
        <taxon>fabids</taxon>
        <taxon>Rosales</taxon>
        <taxon>Rosaceae</taxon>
        <taxon>Amygdaloideae</taxon>
        <taxon>Maleae</taxon>
        <taxon>Pyrus</taxon>
    </lineage>
</organism>
<evidence type="ECO:0000313" key="3">
    <source>
        <dbReference type="EMBL" id="KAB2609097.1"/>
    </source>
</evidence>
<evidence type="ECO:0000313" key="4">
    <source>
        <dbReference type="Proteomes" id="UP000327157"/>
    </source>
</evidence>
<evidence type="ECO:0008006" key="5">
    <source>
        <dbReference type="Google" id="ProtNLM"/>
    </source>
</evidence>
<dbReference type="Proteomes" id="UP000327157">
    <property type="component" value="Chromosome 14"/>
</dbReference>
<reference evidence="4" key="2">
    <citation type="submission" date="2019-10" db="EMBL/GenBank/DDBJ databases">
        <title>A de novo genome assembly of a pear dwarfing rootstock.</title>
        <authorList>
            <person name="Wang F."/>
            <person name="Wang J."/>
            <person name="Li S."/>
            <person name="Zhang Y."/>
            <person name="Fang M."/>
            <person name="Ma L."/>
            <person name="Zhao Y."/>
            <person name="Jiang S."/>
        </authorList>
    </citation>
    <scope>NUCLEOTIDE SEQUENCE [LARGE SCALE GENOMIC DNA]</scope>
</reference>
<evidence type="ECO:0000256" key="2">
    <source>
        <dbReference type="SAM" id="Phobius"/>
    </source>
</evidence>
<dbReference type="AlphaFoldDB" id="A0A5N5G1U3"/>
<keyword evidence="2" id="KW-1133">Transmembrane helix</keyword>
<evidence type="ECO:0000256" key="1">
    <source>
        <dbReference type="SAM" id="MobiDB-lite"/>
    </source>
</evidence>
<sequence>MDPIKLLKFQAVHKHKKHHHPLSNFVLHFFTALTCSLFCFSPLWLPYVSSSMKVFVLVTIPKISSVFLSSKFVFILGNLIVVALIGESKIFSTGTSPSNIVDQYESMKRIQSQQSSSGHQERELKTLNTLLVEERVVLKRTCGDLLEAVDEKGSVGESEEVMEEVKEDLDEDEDDDDDNDDDELNLPDDDQKLNQRADDLIARVNERRRFELLFVTDGL</sequence>
<reference evidence="3 4" key="1">
    <citation type="submission" date="2019-09" db="EMBL/GenBank/DDBJ databases">
        <authorList>
            <person name="Ou C."/>
        </authorList>
    </citation>
    <scope>NUCLEOTIDE SEQUENCE [LARGE SCALE GENOMIC DNA]</scope>
    <source>
        <strain evidence="3">S2</strain>
        <tissue evidence="3">Leaf</tissue>
    </source>
</reference>
<dbReference type="OrthoDB" id="781735at2759"/>
<feature type="compositionally biased region" description="Acidic residues" evidence="1">
    <location>
        <begin position="157"/>
        <end position="188"/>
    </location>
</feature>
<gene>
    <name evidence="3" type="ORF">D8674_012265</name>
</gene>
<dbReference type="PANTHER" id="PTHR35762">
    <property type="entry name" value="TRANSMEMBRANE PROTEIN"/>
    <property type="match status" value="1"/>
</dbReference>
<feature type="transmembrane region" description="Helical" evidence="2">
    <location>
        <begin position="21"/>
        <end position="45"/>
    </location>
</feature>
<name>A0A5N5G1U3_9ROSA</name>
<comment type="caution">
    <text evidence="3">The sequence shown here is derived from an EMBL/GenBank/DDBJ whole genome shotgun (WGS) entry which is preliminary data.</text>
</comment>
<keyword evidence="2" id="KW-0472">Membrane</keyword>
<proteinExistence type="predicted"/>
<dbReference type="EMBL" id="SMOL01000553">
    <property type="protein sequence ID" value="KAB2609097.1"/>
    <property type="molecule type" value="Genomic_DNA"/>
</dbReference>
<dbReference type="PANTHER" id="PTHR35762:SF2">
    <property type="entry name" value="TRANSMEMBRANE PROTEIN"/>
    <property type="match status" value="1"/>
</dbReference>
<protein>
    <recommendedName>
        <fullName evidence="5">DUF4408 domain-containing protein</fullName>
    </recommendedName>
</protein>
<accession>A0A5N5G1U3</accession>
<keyword evidence="2" id="KW-0812">Transmembrane</keyword>